<accession>A0A498LNM9</accession>
<dbReference type="SUPFAM" id="SSF49785">
    <property type="entry name" value="Galactose-binding domain-like"/>
    <property type="match status" value="1"/>
</dbReference>
<keyword evidence="10" id="KW-1185">Reference proteome</keyword>
<dbReference type="InterPro" id="IPR011705">
    <property type="entry name" value="BACK"/>
</dbReference>
<dbReference type="GO" id="GO:0008344">
    <property type="term" value="P:adult locomotory behavior"/>
    <property type="evidence" value="ECO:0007669"/>
    <property type="project" value="TreeGrafter"/>
</dbReference>
<dbReference type="GO" id="GO:0048512">
    <property type="term" value="P:circadian behavior"/>
    <property type="evidence" value="ECO:0007669"/>
    <property type="project" value="TreeGrafter"/>
</dbReference>
<dbReference type="GO" id="GO:0005737">
    <property type="term" value="C:cytoplasm"/>
    <property type="evidence" value="ECO:0007669"/>
    <property type="project" value="TreeGrafter"/>
</dbReference>
<dbReference type="InterPro" id="IPR000421">
    <property type="entry name" value="FA58C"/>
</dbReference>
<dbReference type="Pfam" id="PF07707">
    <property type="entry name" value="BACK"/>
    <property type="match status" value="1"/>
</dbReference>
<evidence type="ECO:0000256" key="6">
    <source>
        <dbReference type="SAM" id="MobiDB-lite"/>
    </source>
</evidence>
<dbReference type="InterPro" id="IPR035896">
    <property type="entry name" value="AN1-like_Znf"/>
</dbReference>
<evidence type="ECO:0000256" key="5">
    <source>
        <dbReference type="PROSITE-ProRule" id="PRU00449"/>
    </source>
</evidence>
<dbReference type="Gene3D" id="4.10.1110.10">
    <property type="entry name" value="AN1-like Zinc finger"/>
    <property type="match status" value="1"/>
</dbReference>
<gene>
    <name evidence="9" type="ORF">ROHU_011048</name>
</gene>
<dbReference type="SMART" id="SM00154">
    <property type="entry name" value="ZnF_AN1"/>
    <property type="match status" value="1"/>
</dbReference>
<dbReference type="Gene3D" id="3.30.710.10">
    <property type="entry name" value="Potassium Channel Kv1.1, Chain A"/>
    <property type="match status" value="1"/>
</dbReference>
<dbReference type="PROSITE" id="PS50097">
    <property type="entry name" value="BTB"/>
    <property type="match status" value="1"/>
</dbReference>
<dbReference type="PROSITE" id="PS51039">
    <property type="entry name" value="ZF_AN1"/>
    <property type="match status" value="1"/>
</dbReference>
<feature type="compositionally biased region" description="Polar residues" evidence="6">
    <location>
        <begin position="561"/>
        <end position="576"/>
    </location>
</feature>
<evidence type="ECO:0000256" key="1">
    <source>
        <dbReference type="ARBA" id="ARBA00020216"/>
    </source>
</evidence>
<name>A0A498LNM9_LABRO</name>
<dbReference type="InterPro" id="IPR011333">
    <property type="entry name" value="SKP1/BTB/POZ_sf"/>
</dbReference>
<keyword evidence="3 5" id="KW-0863">Zinc-finger</keyword>
<dbReference type="GO" id="GO:0008270">
    <property type="term" value="F:zinc ion binding"/>
    <property type="evidence" value="ECO:0007669"/>
    <property type="project" value="UniProtKB-KW"/>
</dbReference>
<dbReference type="Gene3D" id="1.25.40.420">
    <property type="match status" value="1"/>
</dbReference>
<organism evidence="9 10">
    <name type="scientific">Labeo rohita</name>
    <name type="common">Indian major carp</name>
    <name type="synonym">Cyprinus rohita</name>
    <dbReference type="NCBI Taxonomy" id="84645"/>
    <lineage>
        <taxon>Eukaryota</taxon>
        <taxon>Metazoa</taxon>
        <taxon>Chordata</taxon>
        <taxon>Craniata</taxon>
        <taxon>Vertebrata</taxon>
        <taxon>Euteleostomi</taxon>
        <taxon>Actinopterygii</taxon>
        <taxon>Neopterygii</taxon>
        <taxon>Teleostei</taxon>
        <taxon>Ostariophysi</taxon>
        <taxon>Cypriniformes</taxon>
        <taxon>Cyprinidae</taxon>
        <taxon>Labeoninae</taxon>
        <taxon>Labeonini</taxon>
        <taxon>Labeo</taxon>
    </lineage>
</organism>
<dbReference type="GO" id="GO:0050804">
    <property type="term" value="P:modulation of chemical synaptic transmission"/>
    <property type="evidence" value="ECO:0007669"/>
    <property type="project" value="TreeGrafter"/>
</dbReference>
<keyword evidence="2" id="KW-0479">Metal-binding</keyword>
<comment type="caution">
    <text evidence="9">The sequence shown here is derived from an EMBL/GenBank/DDBJ whole genome shotgun (WGS) entry which is preliminary data.</text>
</comment>
<evidence type="ECO:0000259" key="8">
    <source>
        <dbReference type="PROSITE" id="PS51039"/>
    </source>
</evidence>
<dbReference type="FunFam" id="2.60.120.260:FF:000038">
    <property type="entry name" value="BTB/POZ domain-containing protein 9"/>
    <property type="match status" value="1"/>
</dbReference>
<protein>
    <recommendedName>
        <fullName evidence="1">BTB/POZ domain-containing protein 9</fullName>
    </recommendedName>
</protein>
<dbReference type="PANTHER" id="PTHR46306">
    <property type="entry name" value="BTB/POZ DOMAIN-CONTAINING PROTEIN 9"/>
    <property type="match status" value="1"/>
</dbReference>
<evidence type="ECO:0000256" key="2">
    <source>
        <dbReference type="ARBA" id="ARBA00022723"/>
    </source>
</evidence>
<evidence type="ECO:0000313" key="10">
    <source>
        <dbReference type="Proteomes" id="UP000290572"/>
    </source>
</evidence>
<keyword evidence="4" id="KW-0862">Zinc</keyword>
<dbReference type="InterPro" id="IPR008979">
    <property type="entry name" value="Galactose-bd-like_sf"/>
</dbReference>
<dbReference type="InterPro" id="IPR034091">
    <property type="entry name" value="BTBD9_BACK-like_dom"/>
</dbReference>
<dbReference type="InterPro" id="IPR000210">
    <property type="entry name" value="BTB/POZ_dom"/>
</dbReference>
<dbReference type="EMBL" id="QBIY01013282">
    <property type="protein sequence ID" value="RXN09412.1"/>
    <property type="molecule type" value="Genomic_DNA"/>
</dbReference>
<dbReference type="FunFam" id="1.25.40.420:FF:000005">
    <property type="entry name" value="BTB/POZ domain-containing protein 9"/>
    <property type="match status" value="1"/>
</dbReference>
<evidence type="ECO:0000313" key="9">
    <source>
        <dbReference type="EMBL" id="RXN09412.1"/>
    </source>
</evidence>
<evidence type="ECO:0000259" key="7">
    <source>
        <dbReference type="PROSITE" id="PS50097"/>
    </source>
</evidence>
<dbReference type="AlphaFoldDB" id="A0A498LNM9"/>
<dbReference type="InterPro" id="IPR052407">
    <property type="entry name" value="BTB_POZ_domain_cont_9"/>
</dbReference>
<evidence type="ECO:0000256" key="3">
    <source>
        <dbReference type="ARBA" id="ARBA00022771"/>
    </source>
</evidence>
<dbReference type="Pfam" id="PF00754">
    <property type="entry name" value="F5_F8_type_C"/>
    <property type="match status" value="1"/>
</dbReference>
<dbReference type="SMART" id="SM00875">
    <property type="entry name" value="BACK"/>
    <property type="match status" value="1"/>
</dbReference>
<dbReference type="CDD" id="cd18287">
    <property type="entry name" value="BTB_POZ_BTBD9"/>
    <property type="match status" value="1"/>
</dbReference>
<proteinExistence type="predicted"/>
<feature type="domain" description="AN1-type" evidence="8">
    <location>
        <begin position="613"/>
        <end position="662"/>
    </location>
</feature>
<dbReference type="SUPFAM" id="SSF54695">
    <property type="entry name" value="POZ domain"/>
    <property type="match status" value="1"/>
</dbReference>
<dbReference type="PANTHER" id="PTHR46306:SF1">
    <property type="entry name" value="BTB_POZ DOMAIN-CONTAINING PROTEIN 9"/>
    <property type="match status" value="1"/>
</dbReference>
<evidence type="ECO:0000256" key="4">
    <source>
        <dbReference type="ARBA" id="ARBA00022833"/>
    </source>
</evidence>
<reference evidence="9 10" key="1">
    <citation type="submission" date="2018-03" db="EMBL/GenBank/DDBJ databases">
        <title>Draft genome sequence of Rohu Carp (Labeo rohita).</title>
        <authorList>
            <person name="Das P."/>
            <person name="Kushwaha B."/>
            <person name="Joshi C.G."/>
            <person name="Kumar D."/>
            <person name="Nagpure N.S."/>
            <person name="Sahoo L."/>
            <person name="Das S.P."/>
            <person name="Bit A."/>
            <person name="Patnaik S."/>
            <person name="Meher P.K."/>
            <person name="Jayasankar P."/>
            <person name="Koringa P.G."/>
            <person name="Patel N.V."/>
            <person name="Hinsu A.T."/>
            <person name="Kumar R."/>
            <person name="Pandey M."/>
            <person name="Agarwal S."/>
            <person name="Srivastava S."/>
            <person name="Singh M."/>
            <person name="Iquebal M.A."/>
            <person name="Jaiswal S."/>
            <person name="Angadi U.B."/>
            <person name="Kumar N."/>
            <person name="Raza M."/>
            <person name="Shah T.M."/>
            <person name="Rai A."/>
            <person name="Jena J.K."/>
        </authorList>
    </citation>
    <scope>NUCLEOTIDE SEQUENCE [LARGE SCALE GENOMIC DNA]</scope>
    <source>
        <strain evidence="9">DASCIFA01</strain>
        <tissue evidence="9">Testis</tissue>
    </source>
</reference>
<dbReference type="Pfam" id="PF00651">
    <property type="entry name" value="BTB"/>
    <property type="match status" value="1"/>
</dbReference>
<feature type="compositionally biased region" description="Low complexity" evidence="6">
    <location>
        <begin position="532"/>
        <end position="557"/>
    </location>
</feature>
<dbReference type="STRING" id="84645.A0A498LNM9"/>
<dbReference type="Gene3D" id="2.60.120.260">
    <property type="entry name" value="Galactose-binding domain-like"/>
    <property type="match status" value="1"/>
</dbReference>
<feature type="region of interest" description="Disordered" evidence="6">
    <location>
        <begin position="506"/>
        <end position="612"/>
    </location>
</feature>
<dbReference type="SMART" id="SM00225">
    <property type="entry name" value="BTB"/>
    <property type="match status" value="1"/>
</dbReference>
<dbReference type="CDD" id="cd14822">
    <property type="entry name" value="BACK_BTBD9"/>
    <property type="match status" value="1"/>
</dbReference>
<feature type="compositionally biased region" description="Polar residues" evidence="6">
    <location>
        <begin position="517"/>
        <end position="531"/>
    </location>
</feature>
<dbReference type="FunFam" id="3.30.710.10:FF:000042">
    <property type="entry name" value="BTB/POZ domain-containing protein 9"/>
    <property type="match status" value="1"/>
</dbReference>
<dbReference type="Proteomes" id="UP000290572">
    <property type="component" value="Unassembled WGS sequence"/>
</dbReference>
<dbReference type="SUPFAM" id="SSF118310">
    <property type="entry name" value="AN1-like Zinc finger"/>
    <property type="match status" value="1"/>
</dbReference>
<dbReference type="FunFam" id="4.10.1110.10:FF:000011">
    <property type="entry name" value="AN1-type zinc finger protein 3"/>
    <property type="match status" value="1"/>
</dbReference>
<dbReference type="InterPro" id="IPR000058">
    <property type="entry name" value="Znf_AN1"/>
</dbReference>
<feature type="domain" description="BTB" evidence="7">
    <location>
        <begin position="36"/>
        <end position="104"/>
    </location>
</feature>
<sequence length="689" mass="77141">MSDSHPLRPISSASEIDHLHLLSEQLGALVPGEEYSDVTFVVEEKRFPAHRVILAARCQYFRALLYGGLRESRDQAEVRLEETRAEAFSMLLRYLYTGRATLSEAREETLLDFLGLAHRYGLQPLEGSICEFLRTLLSTRNVCLVFNEASLYCLTGLGEACMAYMDRNATEVLKSDGFLTLSKSALLTIVRRDSFAASEKEIFKALCDWCHHNGDGPEAKEVMSAVRLPLMTLSEMLNVVRPSGLLSPDDLLDAIQTRSESRDMDLNYRGMLIPEENIATMKHGAVVVKGEMKSALLDGDTQNYDLDHGFSRHPIEEEGRAAGIQVRLGQPSILNHIRLLLWDKDSRSYSYYIEVSMDELDWVRVVDHSKFLCRSWQHLYFLERVCRFIRVVGTHNTVNKVFHLVALECMYTQRPFTLEKGLLVPTENVATVQACASVVEGVSRCRNALLNGDTSHYDWDSGYTCHQLGSGAIVIQLAQPYMLGSMRSSKTMNLCSKCFADIQKKQPDEDCTPEPTPSSSNSQSAVFCNETSSSSSQTLSSKPASSEEPSTEATSLPAQDEVSSTDTARGTLSTPTKRPCDSASGSESESSPEKRVRVGEASCSDDSPRVPKQKNRRRCHRCQTKLELVQQELGSCRCGYVFCMLHRLPEQHDCMFDHLGRGREEAVLKMVKLDRKVGRTCQRIGEECS</sequence>